<keyword evidence="1" id="KW-1133">Transmembrane helix</keyword>
<evidence type="ECO:0000313" key="2">
    <source>
        <dbReference type="EMBL" id="TGZ80073.1"/>
    </source>
</evidence>
<name>A0A4S2MU91_9PEZI</name>
<evidence type="ECO:0000313" key="3">
    <source>
        <dbReference type="Proteomes" id="UP000298138"/>
    </source>
</evidence>
<dbReference type="Proteomes" id="UP000298138">
    <property type="component" value="Unassembled WGS sequence"/>
</dbReference>
<feature type="transmembrane region" description="Helical" evidence="1">
    <location>
        <begin position="71"/>
        <end position="98"/>
    </location>
</feature>
<organism evidence="2 3">
    <name type="scientific">Ascodesmis nigricans</name>
    <dbReference type="NCBI Taxonomy" id="341454"/>
    <lineage>
        <taxon>Eukaryota</taxon>
        <taxon>Fungi</taxon>
        <taxon>Dikarya</taxon>
        <taxon>Ascomycota</taxon>
        <taxon>Pezizomycotina</taxon>
        <taxon>Pezizomycetes</taxon>
        <taxon>Pezizales</taxon>
        <taxon>Ascodesmidaceae</taxon>
        <taxon>Ascodesmis</taxon>
    </lineage>
</organism>
<feature type="transmembrane region" description="Helical" evidence="1">
    <location>
        <begin position="27"/>
        <end position="51"/>
    </location>
</feature>
<evidence type="ECO:0000256" key="1">
    <source>
        <dbReference type="SAM" id="Phobius"/>
    </source>
</evidence>
<dbReference type="AlphaFoldDB" id="A0A4S2MU91"/>
<proteinExistence type="predicted"/>
<gene>
    <name evidence="2" type="ORF">EX30DRAFT_364852</name>
</gene>
<dbReference type="InParanoid" id="A0A4S2MU91"/>
<accession>A0A4S2MU91</accession>
<dbReference type="EMBL" id="ML220127">
    <property type="protein sequence ID" value="TGZ80073.1"/>
    <property type="molecule type" value="Genomic_DNA"/>
</dbReference>
<keyword evidence="1" id="KW-0472">Membrane</keyword>
<protein>
    <submittedName>
        <fullName evidence="2">Uncharacterized protein</fullName>
    </submittedName>
</protein>
<keyword evidence="1" id="KW-0812">Transmembrane</keyword>
<keyword evidence="3" id="KW-1185">Reference proteome</keyword>
<dbReference type="OrthoDB" id="5282160at2759"/>
<reference evidence="2 3" key="1">
    <citation type="submission" date="2019-04" db="EMBL/GenBank/DDBJ databases">
        <title>Comparative genomics and transcriptomics to analyze fruiting body development in filamentous ascomycetes.</title>
        <authorList>
            <consortium name="DOE Joint Genome Institute"/>
            <person name="Lutkenhaus R."/>
            <person name="Traeger S."/>
            <person name="Breuer J."/>
            <person name="Kuo A."/>
            <person name="Lipzen A."/>
            <person name="Pangilinan J."/>
            <person name="Dilworth D."/>
            <person name="Sandor L."/>
            <person name="Poggeler S."/>
            <person name="Barry K."/>
            <person name="Grigoriev I.V."/>
            <person name="Nowrousian M."/>
        </authorList>
    </citation>
    <scope>NUCLEOTIDE SEQUENCE [LARGE SCALE GENOMIC DNA]</scope>
    <source>
        <strain evidence="2 3">CBS 389.68</strain>
    </source>
</reference>
<sequence length="311" mass="34944">MTWAYVHPTSLPTSYPLRSRGAKQFRLLFIFHILSALVLGGVNLIILYAAFAHDKRRRKTWLRNVLCNCHMAAPIRTAGAVLGLAVVGFYPLIIAAFVREPAARFAFGNACRGFELMAEIEVLDDFPRYGTVLADASSTIKFFKRGAFQYTMDLDLKFDSDIITTINPGWSMWNNGSFELKLRSDPGKGGEPVYFNVSQLITDQLHGTNYTGIIPGSVASIKYELLPTAKYLITFTNTTAPGFPATIMEGNFTTSPMKLSFPELRLQQPSSDHPWRFLDRVCLPPRVSLRDQFQAVEDVYGDMSSDCRKFR</sequence>